<accession>A0ABT2EEG4</accession>
<dbReference type="EMBL" id="JAJISC010000005">
    <property type="protein sequence ID" value="MCS2609879.1"/>
    <property type="molecule type" value="Genomic_DNA"/>
</dbReference>
<gene>
    <name evidence="1" type="ORF">LLY24_11210</name>
</gene>
<evidence type="ECO:0000313" key="2">
    <source>
        <dbReference type="Proteomes" id="UP001165542"/>
    </source>
</evidence>
<name>A0ABT2EEG4_9GAMM</name>
<organism evidence="1 2">
    <name type="scientific">Halomonas dongshanensis</name>
    <dbReference type="NCBI Taxonomy" id="2890835"/>
    <lineage>
        <taxon>Bacteria</taxon>
        <taxon>Pseudomonadati</taxon>
        <taxon>Pseudomonadota</taxon>
        <taxon>Gammaproteobacteria</taxon>
        <taxon>Oceanospirillales</taxon>
        <taxon>Halomonadaceae</taxon>
        <taxon>Halomonas</taxon>
    </lineage>
</organism>
<proteinExistence type="predicted"/>
<dbReference type="Proteomes" id="UP001165542">
    <property type="component" value="Unassembled WGS sequence"/>
</dbReference>
<sequence length="186" mass="21594">MKWLVIVFVLLFILSPVLWLRPSPQQKRRMTLRDRLTRQGVTIRETTPPLHHFKGTMPTYRWFFPAETPGPTFLLVRDAKASAALEPYHAGWRWRIAPLRPLSDKATYHLKRIVEKLPQDALVLESTPESISLWWWESQNGERFATYLADFEALRDALEGYADKRPIPFNARVDANATSQHGSDAR</sequence>
<dbReference type="RefSeq" id="WP_259036388.1">
    <property type="nucleotide sequence ID" value="NZ_JAJISC010000005.1"/>
</dbReference>
<evidence type="ECO:0000313" key="1">
    <source>
        <dbReference type="EMBL" id="MCS2609879.1"/>
    </source>
</evidence>
<comment type="caution">
    <text evidence="1">The sequence shown here is derived from an EMBL/GenBank/DDBJ whole genome shotgun (WGS) entry which is preliminary data.</text>
</comment>
<protein>
    <submittedName>
        <fullName evidence="1">Preprotein translocase subunit YajC</fullName>
    </submittedName>
</protein>
<keyword evidence="2" id="KW-1185">Reference proteome</keyword>
<reference evidence="1" key="1">
    <citation type="submission" date="2021-11" db="EMBL/GenBank/DDBJ databases">
        <title>Halomonas sp., isolated from a coastal aquaculture zone in Dongshan Bay.</title>
        <authorList>
            <person name="Lin W."/>
        </authorList>
    </citation>
    <scope>NUCLEOTIDE SEQUENCE</scope>
    <source>
        <strain evidence="1">Yzlin-01</strain>
    </source>
</reference>